<dbReference type="SUPFAM" id="SSF48452">
    <property type="entry name" value="TPR-like"/>
    <property type="match status" value="2"/>
</dbReference>
<dbReference type="SUPFAM" id="SSF53474">
    <property type="entry name" value="alpha/beta-Hydrolases"/>
    <property type="match status" value="1"/>
</dbReference>
<dbReference type="EMBL" id="MU858292">
    <property type="protein sequence ID" value="KAK4207469.1"/>
    <property type="molecule type" value="Genomic_DNA"/>
</dbReference>
<dbReference type="InterPro" id="IPR053137">
    <property type="entry name" value="NLR-like"/>
</dbReference>
<dbReference type="PANTHER" id="PTHR46082">
    <property type="entry name" value="ATP/GTP-BINDING PROTEIN-RELATED"/>
    <property type="match status" value="1"/>
</dbReference>
<proteinExistence type="predicted"/>
<reference evidence="2" key="2">
    <citation type="submission" date="2023-05" db="EMBL/GenBank/DDBJ databases">
        <authorList>
            <consortium name="Lawrence Berkeley National Laboratory"/>
            <person name="Steindorff A."/>
            <person name="Hensen N."/>
            <person name="Bonometti L."/>
            <person name="Westerberg I."/>
            <person name="Brannstrom I.O."/>
            <person name="Guillou S."/>
            <person name="Cros-Aarteil S."/>
            <person name="Calhoun S."/>
            <person name="Haridas S."/>
            <person name="Kuo A."/>
            <person name="Mondo S."/>
            <person name="Pangilinan J."/>
            <person name="Riley R."/>
            <person name="Labutti K."/>
            <person name="Andreopoulos B."/>
            <person name="Lipzen A."/>
            <person name="Chen C."/>
            <person name="Yanf M."/>
            <person name="Daum C."/>
            <person name="Ng V."/>
            <person name="Clum A."/>
            <person name="Ohm R."/>
            <person name="Martin F."/>
            <person name="Silar P."/>
            <person name="Natvig D."/>
            <person name="Lalanne C."/>
            <person name="Gautier V."/>
            <person name="Ament-Velasquez S.L."/>
            <person name="Kruys A."/>
            <person name="Hutchinson M.I."/>
            <person name="Powell A.J."/>
            <person name="Barry K."/>
            <person name="Miller A.N."/>
            <person name="Grigoriev I.V."/>
            <person name="Debuchy R."/>
            <person name="Gladieux P."/>
            <person name="Thoren M.H."/>
            <person name="Johannesson H."/>
        </authorList>
    </citation>
    <scope>NUCLEOTIDE SEQUENCE</scope>
    <source>
        <strain evidence="2">PSN293</strain>
    </source>
</reference>
<organism evidence="2 3">
    <name type="scientific">Rhypophila decipiens</name>
    <dbReference type="NCBI Taxonomy" id="261697"/>
    <lineage>
        <taxon>Eukaryota</taxon>
        <taxon>Fungi</taxon>
        <taxon>Dikarya</taxon>
        <taxon>Ascomycota</taxon>
        <taxon>Pezizomycotina</taxon>
        <taxon>Sordariomycetes</taxon>
        <taxon>Sordariomycetidae</taxon>
        <taxon>Sordariales</taxon>
        <taxon>Naviculisporaceae</taxon>
        <taxon>Rhypophila</taxon>
    </lineage>
</organism>
<dbReference type="Gene3D" id="1.25.40.10">
    <property type="entry name" value="Tetratricopeptide repeat domain"/>
    <property type="match status" value="2"/>
</dbReference>
<protein>
    <recommendedName>
        <fullName evidence="1">ORC1/DEAH AAA+ ATPase domain-containing protein</fullName>
    </recommendedName>
</protein>
<accession>A0AAN6XV49</accession>
<sequence length="1151" mass="130081">MVHAVTVMEAAKVHRTGFTCLSASGSHEPQSSKDTFNIIFIHGLRGHPRHTWEGPRPKMRTERLPFKLPMPRRPLPVPSTPSIANNESVPCGTKCVEMGVFSPQEFLVHDIPEAKVWTYGYNADVIAGFFQASNQNKVHQHGEDLAAKICRDIDNEGPIIFVAHSLGGIIVKDAFVRSELCRERTELIVFLRTPHRGSSYASKGQFLAKIAQLAGQDPNRDLLAVLEENSNALDTIQIEFENTLHSLSIKIHSFQEGRGMSGLRGFRNKIVDDVSSKIGLVGIETVETIDADHRQMARCSTRSDPQYRAVLGVLRHFILQRKACGDMESFLAGSHSLKETPRDHPLDPSCKLLLSQCHMSSGPNNATFLVPFSRNEAVIGRRAIFEILQSFHIESSSQNRLALFGLGGVGKTQLALEYVYRLKQSRQDISIFWIHASNAERFRDAFMSIAEANQIPGYDDCKANVFLLVKQWLENRDSNWLLVIDNADDMELFQGRATSATTVISDSDRINLSEYLPNCAQGAILITTRDKRIGAMLTGGQQLVEVTKLGHEESDQLLRDKLRGVDLLEVSALQELAARLEHLPLAFVHAASFIRENTISVTGYLALLEKGDRHMTRLLSEEFSSKQSPFAERLLSFMSSLDRQSIPLEILRSFSLRYYVNHEAEVDIELTKALGVLRSLSFITMGGGKDHSMHRLVQLVTQKWLATKNLRERFAGEALIAVEAVYPRDSNNPRTWGKCNAYLAHAYSVLRIADSTIRNSETARASLLYKVAKFLEITGDWLQSKSLYLQALRALRSANQERTTLMSTCVTRLAYVYAELGHGTLASVYREQKRFAESVDLTLKALEGMRVEYGDEHPNTTGYKLNLAYIYRDQGRWIESEPLWMQIVETSQRVVGDVHPDTARYSVELGRVYLELNKLGKAEELLIHALGRVERIFGEKHECTVAAMRHLRKWYKLNGEDEKAELFHKRSWILTKKVFGEEDGRALSATWDFIKLLENRGRVLGTEHRYTLDALHFYGVLTFKSGMLMEAEAGFQKEFGLRKRVHGEENKLTLRSLQWLADTQFRGGQFRDSRLSYELAVRIRRNVFGEDEEGTLNLVYGCALCLEAMGEQNAARAEMVDCNNQQRRILGPSHPSAIRTLTVVERLSLQR</sequence>
<name>A0AAN6XV49_9PEZI</name>
<dbReference type="InterPro" id="IPR029058">
    <property type="entry name" value="AB_hydrolase_fold"/>
</dbReference>
<dbReference type="InterPro" id="IPR049945">
    <property type="entry name" value="AAA_22"/>
</dbReference>
<evidence type="ECO:0000313" key="3">
    <source>
        <dbReference type="Proteomes" id="UP001301769"/>
    </source>
</evidence>
<feature type="domain" description="ORC1/DEAH AAA+ ATPase" evidence="1">
    <location>
        <begin position="397"/>
        <end position="494"/>
    </location>
</feature>
<comment type="caution">
    <text evidence="2">The sequence shown here is derived from an EMBL/GenBank/DDBJ whole genome shotgun (WGS) entry which is preliminary data.</text>
</comment>
<gene>
    <name evidence="2" type="ORF">QBC37DRAFT_444461</name>
</gene>
<dbReference type="GO" id="GO:0016887">
    <property type="term" value="F:ATP hydrolysis activity"/>
    <property type="evidence" value="ECO:0007669"/>
    <property type="project" value="InterPro"/>
</dbReference>
<dbReference type="Gene3D" id="3.40.50.1820">
    <property type="entry name" value="alpha/beta hydrolase"/>
    <property type="match status" value="1"/>
</dbReference>
<dbReference type="Pfam" id="PF13374">
    <property type="entry name" value="TPR_10"/>
    <property type="match status" value="1"/>
</dbReference>
<dbReference type="AlphaFoldDB" id="A0AAN6XV49"/>
<dbReference type="PANTHER" id="PTHR46082:SF6">
    <property type="entry name" value="AAA+ ATPASE DOMAIN-CONTAINING PROTEIN-RELATED"/>
    <property type="match status" value="1"/>
</dbReference>
<dbReference type="SUPFAM" id="SSF52540">
    <property type="entry name" value="P-loop containing nucleoside triphosphate hydrolases"/>
    <property type="match status" value="1"/>
</dbReference>
<evidence type="ECO:0000259" key="1">
    <source>
        <dbReference type="Pfam" id="PF13401"/>
    </source>
</evidence>
<dbReference type="InterPro" id="IPR027417">
    <property type="entry name" value="P-loop_NTPase"/>
</dbReference>
<dbReference type="Gene3D" id="3.40.50.300">
    <property type="entry name" value="P-loop containing nucleotide triphosphate hydrolases"/>
    <property type="match status" value="1"/>
</dbReference>
<reference evidence="2" key="1">
    <citation type="journal article" date="2023" name="Mol. Phylogenet. Evol.">
        <title>Genome-scale phylogeny and comparative genomics of the fungal order Sordariales.</title>
        <authorList>
            <person name="Hensen N."/>
            <person name="Bonometti L."/>
            <person name="Westerberg I."/>
            <person name="Brannstrom I.O."/>
            <person name="Guillou S."/>
            <person name="Cros-Aarteil S."/>
            <person name="Calhoun S."/>
            <person name="Haridas S."/>
            <person name="Kuo A."/>
            <person name="Mondo S."/>
            <person name="Pangilinan J."/>
            <person name="Riley R."/>
            <person name="LaButti K."/>
            <person name="Andreopoulos B."/>
            <person name="Lipzen A."/>
            <person name="Chen C."/>
            <person name="Yan M."/>
            <person name="Daum C."/>
            <person name="Ng V."/>
            <person name="Clum A."/>
            <person name="Steindorff A."/>
            <person name="Ohm R.A."/>
            <person name="Martin F."/>
            <person name="Silar P."/>
            <person name="Natvig D.O."/>
            <person name="Lalanne C."/>
            <person name="Gautier V."/>
            <person name="Ament-Velasquez S.L."/>
            <person name="Kruys A."/>
            <person name="Hutchinson M.I."/>
            <person name="Powell A.J."/>
            <person name="Barry K."/>
            <person name="Miller A.N."/>
            <person name="Grigoriev I.V."/>
            <person name="Debuchy R."/>
            <person name="Gladieux P."/>
            <person name="Hiltunen Thoren M."/>
            <person name="Johannesson H."/>
        </authorList>
    </citation>
    <scope>NUCLEOTIDE SEQUENCE</scope>
    <source>
        <strain evidence="2">PSN293</strain>
    </source>
</reference>
<dbReference type="Proteomes" id="UP001301769">
    <property type="component" value="Unassembled WGS sequence"/>
</dbReference>
<dbReference type="Pfam" id="PF13424">
    <property type="entry name" value="TPR_12"/>
    <property type="match status" value="1"/>
</dbReference>
<evidence type="ECO:0000313" key="2">
    <source>
        <dbReference type="EMBL" id="KAK4207469.1"/>
    </source>
</evidence>
<dbReference type="Pfam" id="PF13401">
    <property type="entry name" value="AAA_22"/>
    <property type="match status" value="1"/>
</dbReference>
<dbReference type="InterPro" id="IPR011990">
    <property type="entry name" value="TPR-like_helical_dom_sf"/>
</dbReference>
<keyword evidence="3" id="KW-1185">Reference proteome</keyword>